<dbReference type="SUPFAM" id="SSF49842">
    <property type="entry name" value="TNF-like"/>
    <property type="match status" value="1"/>
</dbReference>
<evidence type="ECO:0000256" key="2">
    <source>
        <dbReference type="ARBA" id="ARBA00022525"/>
    </source>
</evidence>
<feature type="domain" description="C1q" evidence="5">
    <location>
        <begin position="60"/>
        <end position="188"/>
    </location>
</feature>
<evidence type="ECO:0000256" key="1">
    <source>
        <dbReference type="ARBA" id="ARBA00004613"/>
    </source>
</evidence>
<evidence type="ECO:0000256" key="4">
    <source>
        <dbReference type="SAM" id="SignalP"/>
    </source>
</evidence>
<dbReference type="GO" id="GO:0045202">
    <property type="term" value="C:synapse"/>
    <property type="evidence" value="ECO:0007669"/>
    <property type="project" value="TreeGrafter"/>
</dbReference>
<accession>A0A8B6DNS4</accession>
<dbReference type="PANTHER" id="PTHR22923:SF50">
    <property type="entry name" value="CEREBELLIN-2"/>
    <property type="match status" value="1"/>
</dbReference>
<dbReference type="InterPro" id="IPR050822">
    <property type="entry name" value="Cerebellin_Synaptic_Org"/>
</dbReference>
<comment type="subcellular location">
    <subcellularLocation>
        <location evidence="1">Secreted</location>
    </subcellularLocation>
</comment>
<evidence type="ECO:0000313" key="6">
    <source>
        <dbReference type="EMBL" id="VDI22154.1"/>
    </source>
</evidence>
<evidence type="ECO:0000259" key="5">
    <source>
        <dbReference type="PROSITE" id="PS50871"/>
    </source>
</evidence>
<proteinExistence type="predicted"/>
<dbReference type="InterPro" id="IPR008983">
    <property type="entry name" value="Tumour_necrosis_fac-like_dom"/>
</dbReference>
<protein>
    <recommendedName>
        <fullName evidence="5">C1q domain-containing protein</fullName>
    </recommendedName>
</protein>
<dbReference type="Pfam" id="PF00386">
    <property type="entry name" value="C1q"/>
    <property type="match status" value="1"/>
</dbReference>
<dbReference type="AlphaFoldDB" id="A0A8B6DNS4"/>
<reference evidence="6" key="1">
    <citation type="submission" date="2018-11" db="EMBL/GenBank/DDBJ databases">
        <authorList>
            <person name="Alioto T."/>
            <person name="Alioto T."/>
        </authorList>
    </citation>
    <scope>NUCLEOTIDE SEQUENCE</scope>
</reference>
<dbReference type="InterPro" id="IPR001073">
    <property type="entry name" value="C1q_dom"/>
</dbReference>
<dbReference type="SMART" id="SM00110">
    <property type="entry name" value="C1Q"/>
    <property type="match status" value="1"/>
</dbReference>
<keyword evidence="2" id="KW-0964">Secreted</keyword>
<sequence length="188" mass="20274">MMNFNICVLSICLVKTLVLHQEVEAGTCTKLEGKILDNLLDMMVAIKSGSLTPPSLGGSSEKDRPAFTATLKSHLSLSNGVNVKFDTVLLNRGQGYSPKTGIFTATKTGLYQISATVMSNNGDYLHCYISKNGKNLMNLYGPKLHGATETANPVLELEKGDQVSVKGVSSTKICGKHYSYFSAVYISQ</sequence>
<organism evidence="6 7">
    <name type="scientific">Mytilus galloprovincialis</name>
    <name type="common">Mediterranean mussel</name>
    <dbReference type="NCBI Taxonomy" id="29158"/>
    <lineage>
        <taxon>Eukaryota</taxon>
        <taxon>Metazoa</taxon>
        <taxon>Spiralia</taxon>
        <taxon>Lophotrochozoa</taxon>
        <taxon>Mollusca</taxon>
        <taxon>Bivalvia</taxon>
        <taxon>Autobranchia</taxon>
        <taxon>Pteriomorphia</taxon>
        <taxon>Mytilida</taxon>
        <taxon>Mytiloidea</taxon>
        <taxon>Mytilidae</taxon>
        <taxon>Mytilinae</taxon>
        <taxon>Mytilus</taxon>
    </lineage>
</organism>
<comment type="caution">
    <text evidence="6">The sequence shown here is derived from an EMBL/GenBank/DDBJ whole genome shotgun (WGS) entry which is preliminary data.</text>
</comment>
<dbReference type="Gene3D" id="2.60.120.40">
    <property type="match status" value="1"/>
</dbReference>
<dbReference type="PRINTS" id="PR00007">
    <property type="entry name" value="COMPLEMNTC1Q"/>
</dbReference>
<feature type="signal peptide" evidence="4">
    <location>
        <begin position="1"/>
        <end position="25"/>
    </location>
</feature>
<dbReference type="GO" id="GO:0005576">
    <property type="term" value="C:extracellular region"/>
    <property type="evidence" value="ECO:0007669"/>
    <property type="project" value="UniProtKB-SubCell"/>
</dbReference>
<dbReference type="PROSITE" id="PS50871">
    <property type="entry name" value="C1Q"/>
    <property type="match status" value="1"/>
</dbReference>
<keyword evidence="3 4" id="KW-0732">Signal</keyword>
<dbReference type="PANTHER" id="PTHR22923">
    <property type="entry name" value="CEREBELLIN-RELATED"/>
    <property type="match status" value="1"/>
</dbReference>
<dbReference type="EMBL" id="UYJE01003755">
    <property type="protein sequence ID" value="VDI22154.1"/>
    <property type="molecule type" value="Genomic_DNA"/>
</dbReference>
<name>A0A8B6DNS4_MYTGA</name>
<dbReference type="OrthoDB" id="6150994at2759"/>
<dbReference type="Proteomes" id="UP000596742">
    <property type="component" value="Unassembled WGS sequence"/>
</dbReference>
<gene>
    <name evidence="6" type="ORF">MGAL_10B061950</name>
</gene>
<dbReference type="GO" id="GO:0099558">
    <property type="term" value="P:maintenance of synapse structure"/>
    <property type="evidence" value="ECO:0007669"/>
    <property type="project" value="TreeGrafter"/>
</dbReference>
<evidence type="ECO:0000256" key="3">
    <source>
        <dbReference type="ARBA" id="ARBA00022729"/>
    </source>
</evidence>
<feature type="chain" id="PRO_5032912580" description="C1q domain-containing protein" evidence="4">
    <location>
        <begin position="26"/>
        <end position="188"/>
    </location>
</feature>
<keyword evidence="7" id="KW-1185">Reference proteome</keyword>
<evidence type="ECO:0000313" key="7">
    <source>
        <dbReference type="Proteomes" id="UP000596742"/>
    </source>
</evidence>